<feature type="region of interest" description="Disordered" evidence="1">
    <location>
        <begin position="64"/>
        <end position="89"/>
    </location>
</feature>
<evidence type="ECO:0000256" key="1">
    <source>
        <dbReference type="SAM" id="MobiDB-lite"/>
    </source>
</evidence>
<evidence type="ECO:0000313" key="3">
    <source>
        <dbReference type="EMBL" id="KAB8278851.1"/>
    </source>
</evidence>
<reference evidence="3 4" key="1">
    <citation type="submission" date="2019-04" db="EMBL/GenBank/DDBJ databases">
        <title>Fungal friends and foes A comparative genomics study of 23 Aspergillus species from section Flavi.</title>
        <authorList>
            <consortium name="DOE Joint Genome Institute"/>
            <person name="Kjaerbolling I."/>
            <person name="Vesth T.C."/>
            <person name="Frisvad J.C."/>
            <person name="Nybo J.L."/>
            <person name="Theobald S."/>
            <person name="Kildgaard S."/>
            <person name="Petersen T.I."/>
            <person name="Kuo A."/>
            <person name="Sato A."/>
            <person name="Lyhne E.K."/>
            <person name="Kogle M.E."/>
            <person name="Wiebenga A."/>
            <person name="Kun R.S."/>
            <person name="Lubbers R.J."/>
            <person name="Makela M.R."/>
            <person name="Barry K."/>
            <person name="Chovatia M."/>
            <person name="Clum A."/>
            <person name="Daum C."/>
            <person name="Haridas S."/>
            <person name="He G."/>
            <person name="LaButti K."/>
            <person name="Lipzen A."/>
            <person name="Mondo S."/>
            <person name="Pangilinan J."/>
            <person name="Riley R."/>
            <person name="Salamov A."/>
            <person name="Simmons B.A."/>
            <person name="Magnuson J.K."/>
            <person name="Henrissat B."/>
            <person name="Mortensen U.H."/>
            <person name="Larsen T.O."/>
            <person name="De vries R.P."/>
            <person name="Grigoriev I.V."/>
            <person name="Machida M."/>
            <person name="Baker S.E."/>
            <person name="Andersen M.R."/>
        </authorList>
    </citation>
    <scope>NUCLEOTIDE SEQUENCE [LARGE SCALE GENOMIC DNA]</scope>
    <source>
        <strain evidence="3 4">CBS 117635</strain>
    </source>
</reference>
<dbReference type="Proteomes" id="UP000326289">
    <property type="component" value="Unassembled WGS sequence"/>
</dbReference>
<sequence length="115" mass="13326">MQKERGERVHTAHPVPLPFTVLFYSRLCLFFNSCFFFFFFFFSFAPSGFLSMILSVPLDRIPRAGRSCSTSREKPQVDNPQFPRRKDRPQAKIIYGSKSFLSASQDHTHGRGTDR</sequence>
<evidence type="ECO:0000313" key="4">
    <source>
        <dbReference type="Proteomes" id="UP000326289"/>
    </source>
</evidence>
<keyword evidence="2" id="KW-1133">Transmembrane helix</keyword>
<proteinExistence type="predicted"/>
<keyword evidence="2" id="KW-0472">Membrane</keyword>
<feature type="transmembrane region" description="Helical" evidence="2">
    <location>
        <begin position="23"/>
        <end position="45"/>
    </location>
</feature>
<protein>
    <recommendedName>
        <fullName evidence="5">Transmembrane protein</fullName>
    </recommendedName>
</protein>
<dbReference type="EMBL" id="ML732766">
    <property type="protein sequence ID" value="KAB8278851.1"/>
    <property type="molecule type" value="Genomic_DNA"/>
</dbReference>
<keyword evidence="4" id="KW-1185">Reference proteome</keyword>
<keyword evidence="2" id="KW-0812">Transmembrane</keyword>
<organism evidence="3 4">
    <name type="scientific">Aspergillus minisclerotigenes</name>
    <dbReference type="NCBI Taxonomy" id="656917"/>
    <lineage>
        <taxon>Eukaryota</taxon>
        <taxon>Fungi</taxon>
        <taxon>Dikarya</taxon>
        <taxon>Ascomycota</taxon>
        <taxon>Pezizomycotina</taxon>
        <taxon>Eurotiomycetes</taxon>
        <taxon>Eurotiomycetidae</taxon>
        <taxon>Eurotiales</taxon>
        <taxon>Aspergillaceae</taxon>
        <taxon>Aspergillus</taxon>
        <taxon>Aspergillus subgen. Circumdati</taxon>
    </lineage>
</organism>
<evidence type="ECO:0008006" key="5">
    <source>
        <dbReference type="Google" id="ProtNLM"/>
    </source>
</evidence>
<evidence type="ECO:0000256" key="2">
    <source>
        <dbReference type="SAM" id="Phobius"/>
    </source>
</evidence>
<dbReference type="AlphaFoldDB" id="A0A5N6JIX4"/>
<accession>A0A5N6JIX4</accession>
<name>A0A5N6JIX4_9EURO</name>
<gene>
    <name evidence="3" type="ORF">BDV30DRAFT_101847</name>
</gene>